<gene>
    <name evidence="4" type="primary">infC</name>
    <name evidence="9" type="ORF">SAMN04488038_12025</name>
</gene>
<organism evidence="9 10">
    <name type="scientific">Solimonas aquatica</name>
    <dbReference type="NCBI Taxonomy" id="489703"/>
    <lineage>
        <taxon>Bacteria</taxon>
        <taxon>Pseudomonadati</taxon>
        <taxon>Pseudomonadota</taxon>
        <taxon>Gammaproteobacteria</taxon>
        <taxon>Nevskiales</taxon>
        <taxon>Nevskiaceae</taxon>
        <taxon>Solimonas</taxon>
    </lineage>
</organism>
<dbReference type="GO" id="GO:0003743">
    <property type="term" value="F:translation initiation factor activity"/>
    <property type="evidence" value="ECO:0007669"/>
    <property type="project" value="UniProtKB-UniRule"/>
</dbReference>
<dbReference type="EMBL" id="FOFS01000020">
    <property type="protein sequence ID" value="SER20482.1"/>
    <property type="molecule type" value="Genomic_DNA"/>
</dbReference>
<dbReference type="HAMAP" id="MF_00080">
    <property type="entry name" value="IF_3"/>
    <property type="match status" value="1"/>
</dbReference>
<feature type="domain" description="Translation initiation factor 3 N-terminal" evidence="8">
    <location>
        <begin position="2"/>
        <end position="60"/>
    </location>
</feature>
<dbReference type="InterPro" id="IPR019813">
    <property type="entry name" value="Translation_initiation_fac3_CS"/>
</dbReference>
<dbReference type="InterPro" id="IPR036787">
    <property type="entry name" value="T_IF-3_N_sf"/>
</dbReference>
<feature type="domain" description="Translation initiation factor 3 C-terminal" evidence="7">
    <location>
        <begin position="68"/>
        <end position="152"/>
    </location>
</feature>
<evidence type="ECO:0000313" key="10">
    <source>
        <dbReference type="Proteomes" id="UP000199233"/>
    </source>
</evidence>
<keyword evidence="4" id="KW-0963">Cytoplasm</keyword>
<evidence type="ECO:0000256" key="2">
    <source>
        <dbReference type="ARBA" id="ARBA00022540"/>
    </source>
</evidence>
<sequence>MRVIADDGAQLGIMLTRDAVAKAEEAGLDLVEVSPNADPPVCKIMDYGKYLYQKDKAAHAAKRKQKQIQVKEIKFRPTTEDGDYQTKLRFIKGFLEEGDKVKIVVRFRGRELAHQELGMEIMNRLKGELAELANIEQHPKMEGRQSVMVLAARKK</sequence>
<proteinExistence type="inferred from homology"/>
<dbReference type="SUPFAM" id="SSF54364">
    <property type="entry name" value="Translation initiation factor IF3, N-terminal domain"/>
    <property type="match status" value="1"/>
</dbReference>
<dbReference type="PANTHER" id="PTHR10938:SF0">
    <property type="entry name" value="TRANSLATION INITIATION FACTOR IF-3, MITOCHONDRIAL"/>
    <property type="match status" value="1"/>
</dbReference>
<dbReference type="Pfam" id="PF00707">
    <property type="entry name" value="IF3_C"/>
    <property type="match status" value="1"/>
</dbReference>
<evidence type="ECO:0000256" key="6">
    <source>
        <dbReference type="RuleBase" id="RU000646"/>
    </source>
</evidence>
<dbReference type="SUPFAM" id="SSF55200">
    <property type="entry name" value="Translation initiation factor IF3, C-terminal domain"/>
    <property type="match status" value="1"/>
</dbReference>
<evidence type="ECO:0000256" key="4">
    <source>
        <dbReference type="HAMAP-Rule" id="MF_00080"/>
    </source>
</evidence>
<comment type="function">
    <text evidence="4 6">IF-3 binds to the 30S ribosomal subunit and shifts the equilibrium between 70S ribosomes and their 50S and 30S subunits in favor of the free subunits, thus enhancing the availability of 30S subunits on which protein synthesis initiation begins.</text>
</comment>
<dbReference type="Pfam" id="PF05198">
    <property type="entry name" value="IF3_N"/>
    <property type="match status" value="1"/>
</dbReference>
<dbReference type="STRING" id="489703.SAMN04488038_12025"/>
<keyword evidence="10" id="KW-1185">Reference proteome</keyword>
<dbReference type="FunFam" id="3.30.110.10:FF:000001">
    <property type="entry name" value="Translation initiation factor IF-3"/>
    <property type="match status" value="1"/>
</dbReference>
<evidence type="ECO:0000256" key="3">
    <source>
        <dbReference type="ARBA" id="ARBA00022917"/>
    </source>
</evidence>
<reference evidence="9 10" key="1">
    <citation type="submission" date="2016-10" db="EMBL/GenBank/DDBJ databases">
        <authorList>
            <person name="de Groot N.N."/>
        </authorList>
    </citation>
    <scope>NUCLEOTIDE SEQUENCE [LARGE SCALE GENOMIC DNA]</scope>
    <source>
        <strain evidence="9 10">DSM 25927</strain>
    </source>
</reference>
<comment type="subunit">
    <text evidence="4 6">Monomer.</text>
</comment>
<comment type="subcellular location">
    <subcellularLocation>
        <location evidence="4 6">Cytoplasm</location>
    </subcellularLocation>
</comment>
<dbReference type="Proteomes" id="UP000199233">
    <property type="component" value="Unassembled WGS sequence"/>
</dbReference>
<dbReference type="GO" id="GO:0043022">
    <property type="term" value="F:ribosome binding"/>
    <property type="evidence" value="ECO:0007669"/>
    <property type="project" value="TreeGrafter"/>
</dbReference>
<dbReference type="InterPro" id="IPR036788">
    <property type="entry name" value="T_IF-3_C_sf"/>
</dbReference>
<evidence type="ECO:0000259" key="8">
    <source>
        <dbReference type="Pfam" id="PF05198"/>
    </source>
</evidence>
<dbReference type="NCBIfam" id="TIGR00168">
    <property type="entry name" value="infC"/>
    <property type="match status" value="1"/>
</dbReference>
<name>A0A1H9MA15_9GAMM</name>
<dbReference type="GO" id="GO:0016020">
    <property type="term" value="C:membrane"/>
    <property type="evidence" value="ECO:0007669"/>
    <property type="project" value="TreeGrafter"/>
</dbReference>
<evidence type="ECO:0000313" key="9">
    <source>
        <dbReference type="EMBL" id="SER20482.1"/>
    </source>
</evidence>
<dbReference type="InterPro" id="IPR019815">
    <property type="entry name" value="Translation_initiation_fac_3_C"/>
</dbReference>
<dbReference type="InterPro" id="IPR001288">
    <property type="entry name" value="Translation_initiation_fac_3"/>
</dbReference>
<dbReference type="GO" id="GO:0032790">
    <property type="term" value="P:ribosome disassembly"/>
    <property type="evidence" value="ECO:0007669"/>
    <property type="project" value="TreeGrafter"/>
</dbReference>
<evidence type="ECO:0000259" key="7">
    <source>
        <dbReference type="Pfam" id="PF00707"/>
    </source>
</evidence>
<comment type="similarity">
    <text evidence="1 4 6">Belongs to the IF-3 family.</text>
</comment>
<protein>
    <recommendedName>
        <fullName evidence="4 5">Translation initiation factor IF-3</fullName>
    </recommendedName>
</protein>
<dbReference type="GO" id="GO:0005829">
    <property type="term" value="C:cytosol"/>
    <property type="evidence" value="ECO:0007669"/>
    <property type="project" value="TreeGrafter"/>
</dbReference>
<dbReference type="Gene3D" id="3.10.20.80">
    <property type="entry name" value="Translation initiation factor 3 (IF-3), N-terminal domain"/>
    <property type="match status" value="1"/>
</dbReference>
<dbReference type="PANTHER" id="PTHR10938">
    <property type="entry name" value="TRANSLATION INITIATION FACTOR IF-3"/>
    <property type="match status" value="1"/>
</dbReference>
<keyword evidence="3 4" id="KW-0648">Protein biosynthesis</keyword>
<evidence type="ECO:0000256" key="5">
    <source>
        <dbReference type="NCBIfam" id="TIGR00168"/>
    </source>
</evidence>
<evidence type="ECO:0000256" key="1">
    <source>
        <dbReference type="ARBA" id="ARBA00005439"/>
    </source>
</evidence>
<dbReference type="PROSITE" id="PS00938">
    <property type="entry name" value="IF3"/>
    <property type="match status" value="1"/>
</dbReference>
<dbReference type="InterPro" id="IPR019814">
    <property type="entry name" value="Translation_initiation_fac_3_N"/>
</dbReference>
<dbReference type="Gene3D" id="3.30.110.10">
    <property type="entry name" value="Translation initiation factor 3 (IF-3), C-terminal domain"/>
    <property type="match status" value="1"/>
</dbReference>
<keyword evidence="2 4" id="KW-0396">Initiation factor</keyword>
<accession>A0A1H9MA15</accession>
<dbReference type="AlphaFoldDB" id="A0A1H9MA15"/>